<dbReference type="OrthoDB" id="6347961at2759"/>
<evidence type="ECO:0000313" key="3">
    <source>
        <dbReference type="Proteomes" id="UP000770661"/>
    </source>
</evidence>
<dbReference type="InterPro" id="IPR001242">
    <property type="entry name" value="Condensation_dom"/>
</dbReference>
<dbReference type="Gene3D" id="3.30.559.10">
    <property type="entry name" value="Chloramphenicol acetyltransferase-like domain"/>
    <property type="match status" value="1"/>
</dbReference>
<accession>A0A8J4Y5H4</accession>
<dbReference type="GO" id="GO:0003824">
    <property type="term" value="F:catalytic activity"/>
    <property type="evidence" value="ECO:0007669"/>
    <property type="project" value="InterPro"/>
</dbReference>
<dbReference type="InterPro" id="IPR023213">
    <property type="entry name" value="CAT-like_dom_sf"/>
</dbReference>
<reference evidence="2" key="1">
    <citation type="submission" date="2020-07" db="EMBL/GenBank/DDBJ databases">
        <title>The High-quality genome of the commercially important snow crab, Chionoecetes opilio.</title>
        <authorList>
            <person name="Jeong J.-H."/>
            <person name="Ryu S."/>
        </authorList>
    </citation>
    <scope>NUCLEOTIDE SEQUENCE</scope>
    <source>
        <strain evidence="2">MADBK_172401_WGS</strain>
        <tissue evidence="2">Digestive gland</tissue>
    </source>
</reference>
<organism evidence="2 3">
    <name type="scientific">Chionoecetes opilio</name>
    <name type="common">Atlantic snow crab</name>
    <name type="synonym">Cancer opilio</name>
    <dbReference type="NCBI Taxonomy" id="41210"/>
    <lineage>
        <taxon>Eukaryota</taxon>
        <taxon>Metazoa</taxon>
        <taxon>Ecdysozoa</taxon>
        <taxon>Arthropoda</taxon>
        <taxon>Crustacea</taxon>
        <taxon>Multicrustacea</taxon>
        <taxon>Malacostraca</taxon>
        <taxon>Eumalacostraca</taxon>
        <taxon>Eucarida</taxon>
        <taxon>Decapoda</taxon>
        <taxon>Pleocyemata</taxon>
        <taxon>Brachyura</taxon>
        <taxon>Eubrachyura</taxon>
        <taxon>Majoidea</taxon>
        <taxon>Majidae</taxon>
        <taxon>Chionoecetes</taxon>
    </lineage>
</organism>
<sequence>MYRTAAHGACRVWAAASLPGHTTPYPTFTARHLALARPNNTTIKPAEDEGVRWRFPADDYLEGMVARVKNGLSQTTTLTLNATSVLTHDLMEEALVHLYEKVESLRVCLRPRQGQLWVADMPRRKLDFKSVSGSDLEEQHSTFRYSPFNLHDGPLWKARLMPCPEDTPCPTPEVKAAFPHQCHLLMSVHHAANDGAVVMRMTQLLVDILDSLLQGVPVTSQQIGELRDGVEAREEEARMRAALLQNPEKLVEALRQHLGSKHLPLLMEAFGMPNVANATTEDFAPVILDNQTMEKFANKCRSLGATTNAAFTALINASLVEVVREAGLHRDVYNISSRHPVDYRRLIKDCESLPLGNHNIAMSQNTVTPTNVKKHFWEYVKHLDIELRDKLRRNYICEERMLEVLLRPRQHTQGEQIAPRQLPCWDYMFSNLYSPRTAYHAAGKCVQVTAAANYMSLPNERMAYGVGVFSFRGQARLQFYFSTNTISREVAQRCLEKILALFHDVSRNYIK</sequence>
<keyword evidence="3" id="KW-1185">Reference proteome</keyword>
<evidence type="ECO:0000259" key="1">
    <source>
        <dbReference type="Pfam" id="PF00668"/>
    </source>
</evidence>
<gene>
    <name evidence="2" type="ORF">GWK47_054016</name>
</gene>
<dbReference type="Proteomes" id="UP000770661">
    <property type="component" value="Unassembled WGS sequence"/>
</dbReference>
<name>A0A8J4Y5H4_CHIOP</name>
<dbReference type="EMBL" id="JACEEZ010017308">
    <property type="protein sequence ID" value="KAG0717651.1"/>
    <property type="molecule type" value="Genomic_DNA"/>
</dbReference>
<dbReference type="Pfam" id="PF00668">
    <property type="entry name" value="Condensation"/>
    <property type="match status" value="1"/>
</dbReference>
<comment type="caution">
    <text evidence="2">The sequence shown here is derived from an EMBL/GenBank/DDBJ whole genome shotgun (WGS) entry which is preliminary data.</text>
</comment>
<evidence type="ECO:0000313" key="2">
    <source>
        <dbReference type="EMBL" id="KAG0717651.1"/>
    </source>
</evidence>
<dbReference type="Gene3D" id="3.30.559.30">
    <property type="entry name" value="Nonribosomal peptide synthetase, condensation domain"/>
    <property type="match status" value="1"/>
</dbReference>
<dbReference type="AlphaFoldDB" id="A0A8J4Y5H4"/>
<protein>
    <recommendedName>
        <fullName evidence="1">Condensation domain-containing protein</fullName>
    </recommendedName>
</protein>
<feature type="domain" description="Condensation" evidence="1">
    <location>
        <begin position="77"/>
        <end position="322"/>
    </location>
</feature>
<dbReference type="SUPFAM" id="SSF52777">
    <property type="entry name" value="CoA-dependent acyltransferases"/>
    <property type="match status" value="1"/>
</dbReference>
<proteinExistence type="predicted"/>